<evidence type="ECO:0000313" key="1">
    <source>
        <dbReference type="Ensembl" id="ENSPANP00000057805.1"/>
    </source>
</evidence>
<dbReference type="InterPro" id="IPR036691">
    <property type="entry name" value="Endo/exonu/phosph_ase_sf"/>
</dbReference>
<name>A0A8I5R216_PAPAN</name>
<reference evidence="1 2" key="1">
    <citation type="submission" date="2012-03" db="EMBL/GenBank/DDBJ databases">
        <title>Whole Genome Assembly of Papio anubis.</title>
        <authorList>
            <person name="Liu Y.L."/>
            <person name="Abraham K.A."/>
            <person name="Akbar H.A."/>
            <person name="Ali S.A."/>
            <person name="Anosike U.A."/>
            <person name="Aqrawi P.A."/>
            <person name="Arias F.A."/>
            <person name="Attaway T.A."/>
            <person name="Awwad R.A."/>
            <person name="Babu C.B."/>
            <person name="Bandaranaike D.B."/>
            <person name="Battles P.B."/>
            <person name="Bell A.B."/>
            <person name="Beltran B.B."/>
            <person name="Berhane-Mersha D.B."/>
            <person name="Bess C.B."/>
            <person name="Bickham C.B."/>
            <person name="Bolden T.B."/>
            <person name="Carter K.C."/>
            <person name="Chau D.C."/>
            <person name="Chavez A.C."/>
            <person name="Clerc-Blankenburg K.C."/>
            <person name="Coyle M.C."/>
            <person name="Dao M.D."/>
            <person name="Davila M.L.D."/>
            <person name="Davy-Carroll L.D."/>
            <person name="Denson S.D."/>
            <person name="Dinh H.D."/>
            <person name="Fernandez S.F."/>
            <person name="Fernando P.F."/>
            <person name="Forbes L.F."/>
            <person name="Francis C.F."/>
            <person name="Francisco L.F."/>
            <person name="Fu Q.F."/>
            <person name="Garcia-Iii R.G."/>
            <person name="Garrett T.G."/>
            <person name="Gross S.G."/>
            <person name="Gubbala S.G."/>
            <person name="Hirani K.H."/>
            <person name="Hogues M.H."/>
            <person name="Hollins B.H."/>
            <person name="Jackson L.J."/>
            <person name="Javaid M.J."/>
            <person name="Jhangiani S.J."/>
            <person name="Johnson A.J."/>
            <person name="Johnson B.J."/>
            <person name="Jones J.J."/>
            <person name="Joshi V.J."/>
            <person name="Kalu J.K."/>
            <person name="Khan N.K."/>
            <person name="Korchina V.K."/>
            <person name="Kovar C.K."/>
            <person name="Lago L.L."/>
            <person name="Lara F.L."/>
            <person name="Le T.-K.L."/>
            <person name="Lee S.L."/>
            <person name="Legall-Iii F.L."/>
            <person name="Lemon S.L."/>
            <person name="Liu J.L."/>
            <person name="Liu Y.-S.L."/>
            <person name="Liyanage D.L."/>
            <person name="Lopez J.L."/>
            <person name="Lorensuhewa L.L."/>
            <person name="Mata R.M."/>
            <person name="Mathew T.M."/>
            <person name="Mercado C.M."/>
            <person name="Mercado I.M."/>
            <person name="Morales K.M."/>
            <person name="Morgan M.M."/>
            <person name="Munidasa M.M."/>
            <person name="Ngo D.N."/>
            <person name="Nguyen L.N."/>
            <person name="Nguyen T.N."/>
            <person name="Nguyen N.N."/>
            <person name="Obregon M.O."/>
            <person name="Okwuonu G.O."/>
            <person name="Ongeri F.O."/>
            <person name="Onwere C.O."/>
            <person name="Osifeso I.O."/>
            <person name="Parra A.P."/>
            <person name="Patil S.P."/>
            <person name="Perez A.P."/>
            <person name="Perez Y.P."/>
            <person name="Pham C.P."/>
            <person name="Pu L.-L.P."/>
            <person name="Puazo M.P."/>
            <person name="Quiroz J.Q."/>
            <person name="Rouhana J.R."/>
            <person name="Ruiz M.R."/>
            <person name="Ruiz S.-J.R."/>
            <person name="Saada N.S."/>
            <person name="Santibanez J.S."/>
            <person name="Scheel M.S."/>
            <person name="Schneider B.S."/>
            <person name="Simmons D.S."/>
            <person name="Sisson I.S."/>
            <person name="Tang L.-Y.T."/>
            <person name="Thornton R.T."/>
            <person name="Tisius J.T."/>
            <person name="Toledanes G.T."/>
            <person name="Trejos Z.T."/>
            <person name="Usmani K.U."/>
            <person name="Varghese R.V."/>
            <person name="Vattathil S.V."/>
            <person name="Vee V.V."/>
            <person name="Walker D.W."/>
            <person name="Weissenberger G.W."/>
            <person name="White C.W."/>
            <person name="Williams A.W."/>
            <person name="Woodworth J.W."/>
            <person name="Wright R.W."/>
            <person name="Zhu Y.Z."/>
            <person name="Han Y.H."/>
            <person name="Newsham I.N."/>
            <person name="Nazareth L.N."/>
            <person name="Worley K.W."/>
            <person name="Muzny D.M."/>
            <person name="Rogers J.R."/>
            <person name="Gibbs R.G."/>
        </authorList>
    </citation>
    <scope>NUCLEOTIDE SEQUENCE [LARGE SCALE GENOMIC DNA]</scope>
</reference>
<proteinExistence type="predicted"/>
<dbReference type="GeneTree" id="ENSGT00950000183016"/>
<organism evidence="1 2">
    <name type="scientific">Papio anubis</name>
    <name type="common">Olive baboon</name>
    <dbReference type="NCBI Taxonomy" id="9555"/>
    <lineage>
        <taxon>Eukaryota</taxon>
        <taxon>Metazoa</taxon>
        <taxon>Chordata</taxon>
        <taxon>Craniata</taxon>
        <taxon>Vertebrata</taxon>
        <taxon>Euteleostomi</taxon>
        <taxon>Mammalia</taxon>
        <taxon>Eutheria</taxon>
        <taxon>Euarchontoglires</taxon>
        <taxon>Primates</taxon>
        <taxon>Haplorrhini</taxon>
        <taxon>Catarrhini</taxon>
        <taxon>Cercopithecidae</taxon>
        <taxon>Cercopithecinae</taxon>
        <taxon>Papio</taxon>
    </lineage>
</organism>
<evidence type="ECO:0000313" key="2">
    <source>
        <dbReference type="Proteomes" id="UP000028761"/>
    </source>
</evidence>
<keyword evidence="2" id="KW-1185">Reference proteome</keyword>
<reference evidence="1" key="3">
    <citation type="submission" date="2025-09" db="UniProtKB">
        <authorList>
            <consortium name="Ensembl"/>
        </authorList>
    </citation>
    <scope>IDENTIFICATION</scope>
</reference>
<dbReference type="Ensembl" id="ENSPANT00000070090.1">
    <property type="protein sequence ID" value="ENSPANP00000057805.1"/>
    <property type="gene ID" value="ENSPANG00000042015.1"/>
</dbReference>
<dbReference type="Proteomes" id="UP000028761">
    <property type="component" value="Chromosome 13"/>
</dbReference>
<accession>A0A8I5R216</accession>
<dbReference type="SUPFAM" id="SSF56219">
    <property type="entry name" value="DNase I-like"/>
    <property type="match status" value="1"/>
</dbReference>
<dbReference type="Gene3D" id="3.60.10.10">
    <property type="entry name" value="Endonuclease/exonuclease/phosphatase"/>
    <property type="match status" value="1"/>
</dbReference>
<reference evidence="1" key="2">
    <citation type="submission" date="2025-08" db="UniProtKB">
        <authorList>
            <consortium name="Ensembl"/>
        </authorList>
    </citation>
    <scope>IDENTIFICATION</scope>
</reference>
<dbReference type="OMA" id="QIDCNTI"/>
<sequence length="105" mass="12414">MYLDLKKQIDCNTILVEEFNTPFSAMDRSFRQKINKETSDMNCTREQMDLTNIYRTFHPTGTEYTLFSTAHQSFSRINRMLSHKISLLNLRISKSYQVSFLTTMV</sequence>
<dbReference type="AlphaFoldDB" id="A0A8I5R216"/>
<protein>
    <submittedName>
        <fullName evidence="1">Uncharacterized protein</fullName>
    </submittedName>
</protein>